<sequence length="142" mass="15838">MPCHWWRAAGAPACRKGTLRRPGGRGLPLRPPDEGRNLPWLDREHAPLPSPGSEEPAPLEGRRRTQRRTEQEEQEEEEEEEAEEEDANLSQELLQAGTLNRGRSPYLAPNGAWVHEEGQRGSRGVTEGPGLAAFPPRPRSRA</sequence>
<feature type="region of interest" description="Disordered" evidence="1">
    <location>
        <begin position="1"/>
        <end position="142"/>
    </location>
</feature>
<accession>A0ABN9VPN4</accession>
<gene>
    <name evidence="2" type="ORF">PCOR1329_LOCUS60063</name>
</gene>
<name>A0ABN9VPN4_9DINO</name>
<organism evidence="2 3">
    <name type="scientific">Prorocentrum cordatum</name>
    <dbReference type="NCBI Taxonomy" id="2364126"/>
    <lineage>
        <taxon>Eukaryota</taxon>
        <taxon>Sar</taxon>
        <taxon>Alveolata</taxon>
        <taxon>Dinophyceae</taxon>
        <taxon>Prorocentrales</taxon>
        <taxon>Prorocentraceae</taxon>
        <taxon>Prorocentrum</taxon>
    </lineage>
</organism>
<feature type="compositionally biased region" description="Basic and acidic residues" evidence="1">
    <location>
        <begin position="31"/>
        <end position="46"/>
    </location>
</feature>
<evidence type="ECO:0000256" key="1">
    <source>
        <dbReference type="SAM" id="MobiDB-lite"/>
    </source>
</evidence>
<protein>
    <submittedName>
        <fullName evidence="2">Uncharacterized protein</fullName>
    </submittedName>
</protein>
<keyword evidence="3" id="KW-1185">Reference proteome</keyword>
<dbReference type="EMBL" id="CAUYUJ010017505">
    <property type="protein sequence ID" value="CAK0875382.1"/>
    <property type="molecule type" value="Genomic_DNA"/>
</dbReference>
<comment type="caution">
    <text evidence="2">The sequence shown here is derived from an EMBL/GenBank/DDBJ whole genome shotgun (WGS) entry which is preliminary data.</text>
</comment>
<evidence type="ECO:0000313" key="3">
    <source>
        <dbReference type="Proteomes" id="UP001189429"/>
    </source>
</evidence>
<dbReference type="Proteomes" id="UP001189429">
    <property type="component" value="Unassembled WGS sequence"/>
</dbReference>
<feature type="compositionally biased region" description="Acidic residues" evidence="1">
    <location>
        <begin position="72"/>
        <end position="87"/>
    </location>
</feature>
<proteinExistence type="predicted"/>
<feature type="compositionally biased region" description="Basic and acidic residues" evidence="1">
    <location>
        <begin position="60"/>
        <end position="71"/>
    </location>
</feature>
<reference evidence="2" key="1">
    <citation type="submission" date="2023-10" db="EMBL/GenBank/DDBJ databases">
        <authorList>
            <person name="Chen Y."/>
            <person name="Shah S."/>
            <person name="Dougan E. K."/>
            <person name="Thang M."/>
            <person name="Chan C."/>
        </authorList>
    </citation>
    <scope>NUCLEOTIDE SEQUENCE [LARGE SCALE GENOMIC DNA]</scope>
</reference>
<evidence type="ECO:0000313" key="2">
    <source>
        <dbReference type="EMBL" id="CAK0875382.1"/>
    </source>
</evidence>